<name>A0A8T1F1Y0_9STRA</name>
<organism evidence="1 2">
    <name type="scientific">Phytophthora cactorum</name>
    <dbReference type="NCBI Taxonomy" id="29920"/>
    <lineage>
        <taxon>Eukaryota</taxon>
        <taxon>Sar</taxon>
        <taxon>Stramenopiles</taxon>
        <taxon>Oomycota</taxon>
        <taxon>Peronosporomycetes</taxon>
        <taxon>Peronosporales</taxon>
        <taxon>Peronosporaceae</taxon>
        <taxon>Phytophthora</taxon>
    </lineage>
</organism>
<protein>
    <submittedName>
        <fullName evidence="1">Uncharacterized protein</fullName>
    </submittedName>
</protein>
<proteinExistence type="predicted"/>
<dbReference type="Proteomes" id="UP000697107">
    <property type="component" value="Unassembled WGS sequence"/>
</dbReference>
<gene>
    <name evidence="1" type="ORF">PC118_g19037</name>
</gene>
<reference evidence="1" key="1">
    <citation type="submission" date="2018-10" db="EMBL/GenBank/DDBJ databases">
        <title>Effector identification in a new, highly contiguous assembly of the strawberry crown rot pathogen Phytophthora cactorum.</title>
        <authorList>
            <person name="Armitage A.D."/>
            <person name="Nellist C.F."/>
            <person name="Bates H."/>
            <person name="Vickerstaff R.J."/>
            <person name="Harrison R.J."/>
        </authorList>
    </citation>
    <scope>NUCLEOTIDE SEQUENCE</scope>
    <source>
        <strain evidence="1">P415</strain>
    </source>
</reference>
<dbReference type="EMBL" id="RCML01000995">
    <property type="protein sequence ID" value="KAG2966667.1"/>
    <property type="molecule type" value="Genomic_DNA"/>
</dbReference>
<comment type="caution">
    <text evidence="1">The sequence shown here is derived from an EMBL/GenBank/DDBJ whole genome shotgun (WGS) entry which is preliminary data.</text>
</comment>
<accession>A0A8T1F1Y0</accession>
<evidence type="ECO:0000313" key="1">
    <source>
        <dbReference type="EMBL" id="KAG2966667.1"/>
    </source>
</evidence>
<dbReference type="AlphaFoldDB" id="A0A8T1F1Y0"/>
<sequence length="78" mass="8316">MMLEENRLDFASRAASVPFNFPTCANSTASLASLANPANPTAVPIHVIVVLPQHQERSEVVSPICGQDMGLADSLETH</sequence>
<evidence type="ECO:0000313" key="2">
    <source>
        <dbReference type="Proteomes" id="UP000697107"/>
    </source>
</evidence>